<gene>
    <name evidence="7" type="ORF">niasHS_002171</name>
</gene>
<dbReference type="GO" id="GO:0016020">
    <property type="term" value="C:membrane"/>
    <property type="evidence" value="ECO:0007669"/>
    <property type="project" value="UniProtKB-SubCell"/>
</dbReference>
<evidence type="ECO:0000256" key="2">
    <source>
        <dbReference type="ARBA" id="ARBA00022692"/>
    </source>
</evidence>
<evidence type="ECO:0000313" key="7">
    <source>
        <dbReference type="EMBL" id="KAL3104144.1"/>
    </source>
</evidence>
<dbReference type="PANTHER" id="PTHR10671">
    <property type="entry name" value="EPITHELIAL MEMBRANE PROTEIN-RELATED"/>
    <property type="match status" value="1"/>
</dbReference>
<dbReference type="EMBL" id="JBICCN010000007">
    <property type="protein sequence ID" value="KAL3104144.1"/>
    <property type="molecule type" value="Genomic_DNA"/>
</dbReference>
<dbReference type="FunFam" id="1.20.140.150:FF:000042">
    <property type="entry name" value="Clc-like protein 2"/>
    <property type="match status" value="1"/>
</dbReference>
<dbReference type="Proteomes" id="UP001620645">
    <property type="component" value="Unassembled WGS sequence"/>
</dbReference>
<sequence>MFDLRSRLSKVQLATLALTAFGNFLLFIATLTPSWQVNTDIGRSIQSGLWIYCPGQSQCWYIFSDDLINYYERVDVCRFFLIGDCRKKLLRTPYFFGWHYAVLIILLITMALAVGAMAAVGIGMAKPRWVRMSTIVMDVLLAFAFLLCCVGLAVFLINAEMLESRYLIGVKNTFEKQYGYSFFLACFGMAVLLFAQMMAIFLTSTVFFMREADAGTAEQIDQFGHGQRHFSPVDSRMSDFAAMRVGNAFPMGSGDGYSKMEPTKFLDYRPQQQQQNVRQFVYSPSDFCAADICAEPFAPRHLRRSAKKTLAPRTFAPCHLRHDTCAAQQNRHLRRDICAAERKETFMPLIENLSDLSQQFSKLESIDIYY</sequence>
<keyword evidence="8" id="KW-1185">Reference proteome</keyword>
<comment type="subcellular location">
    <subcellularLocation>
        <location evidence="1">Membrane</location>
        <topology evidence="1">Multi-pass membrane protein</topology>
    </subcellularLocation>
</comment>
<dbReference type="InterPro" id="IPR010761">
    <property type="entry name" value="Clc_prot-like"/>
</dbReference>
<proteinExistence type="inferred from homology"/>
<protein>
    <recommendedName>
        <fullName evidence="9">Clc-like protein 5</fullName>
    </recommendedName>
</protein>
<dbReference type="InterPro" id="IPR050579">
    <property type="entry name" value="PMP-22/EMP/MP20-like"/>
</dbReference>
<comment type="similarity">
    <text evidence="5">Belongs to the Clc family.</text>
</comment>
<evidence type="ECO:0000256" key="6">
    <source>
        <dbReference type="SAM" id="Phobius"/>
    </source>
</evidence>
<keyword evidence="4 6" id="KW-0472">Membrane</keyword>
<evidence type="ECO:0008006" key="9">
    <source>
        <dbReference type="Google" id="ProtNLM"/>
    </source>
</evidence>
<feature type="transmembrane region" description="Helical" evidence="6">
    <location>
        <begin position="135"/>
        <end position="158"/>
    </location>
</feature>
<evidence type="ECO:0000256" key="3">
    <source>
        <dbReference type="ARBA" id="ARBA00022989"/>
    </source>
</evidence>
<dbReference type="Gene3D" id="1.20.140.150">
    <property type="match status" value="1"/>
</dbReference>
<keyword evidence="3 6" id="KW-1133">Transmembrane helix</keyword>
<organism evidence="7 8">
    <name type="scientific">Heterodera schachtii</name>
    <name type="common">Sugarbeet cyst nematode worm</name>
    <name type="synonym">Tylenchus schachtii</name>
    <dbReference type="NCBI Taxonomy" id="97005"/>
    <lineage>
        <taxon>Eukaryota</taxon>
        <taxon>Metazoa</taxon>
        <taxon>Ecdysozoa</taxon>
        <taxon>Nematoda</taxon>
        <taxon>Chromadorea</taxon>
        <taxon>Rhabditida</taxon>
        <taxon>Tylenchina</taxon>
        <taxon>Tylenchomorpha</taxon>
        <taxon>Tylenchoidea</taxon>
        <taxon>Heteroderidae</taxon>
        <taxon>Heteroderinae</taxon>
        <taxon>Heterodera</taxon>
    </lineage>
</organism>
<keyword evidence="2 6" id="KW-0812">Transmembrane</keyword>
<feature type="transmembrane region" description="Helical" evidence="6">
    <location>
        <begin position="98"/>
        <end position="123"/>
    </location>
</feature>
<evidence type="ECO:0000313" key="8">
    <source>
        <dbReference type="Proteomes" id="UP001620645"/>
    </source>
</evidence>
<evidence type="ECO:0000256" key="4">
    <source>
        <dbReference type="ARBA" id="ARBA00023136"/>
    </source>
</evidence>
<evidence type="ECO:0000256" key="5">
    <source>
        <dbReference type="ARBA" id="ARBA00060861"/>
    </source>
</evidence>
<dbReference type="Pfam" id="PF07062">
    <property type="entry name" value="Clc-like"/>
    <property type="match status" value="1"/>
</dbReference>
<dbReference type="PANTHER" id="PTHR10671:SF96">
    <property type="entry name" value="CLC-LIKE PROTEIN 5"/>
    <property type="match status" value="1"/>
</dbReference>
<comment type="caution">
    <text evidence="7">The sequence shown here is derived from an EMBL/GenBank/DDBJ whole genome shotgun (WGS) entry which is preliminary data.</text>
</comment>
<feature type="transmembrane region" description="Helical" evidence="6">
    <location>
        <begin position="178"/>
        <end position="202"/>
    </location>
</feature>
<dbReference type="AlphaFoldDB" id="A0ABD2KMI1"/>
<name>A0ABD2KMI1_HETSC</name>
<reference evidence="7 8" key="1">
    <citation type="submission" date="2024-10" db="EMBL/GenBank/DDBJ databases">
        <authorList>
            <person name="Kim D."/>
        </authorList>
    </citation>
    <scope>NUCLEOTIDE SEQUENCE [LARGE SCALE GENOMIC DNA]</scope>
    <source>
        <strain evidence="7">Taebaek</strain>
    </source>
</reference>
<feature type="transmembrane region" description="Helical" evidence="6">
    <location>
        <begin position="12"/>
        <end position="31"/>
    </location>
</feature>
<accession>A0ABD2KMI1</accession>
<evidence type="ECO:0000256" key="1">
    <source>
        <dbReference type="ARBA" id="ARBA00004141"/>
    </source>
</evidence>